<dbReference type="GO" id="GO:0008270">
    <property type="term" value="F:zinc ion binding"/>
    <property type="evidence" value="ECO:0007669"/>
    <property type="project" value="UniProtKB-KW"/>
</dbReference>
<name>A0A9P0B9G8_BRAAE</name>
<feature type="region of interest" description="Disordered" evidence="2">
    <location>
        <begin position="98"/>
        <end position="126"/>
    </location>
</feature>
<accession>A0A9P0B9G8</accession>
<keyword evidence="1" id="KW-0479">Metal-binding</keyword>
<evidence type="ECO:0000313" key="5">
    <source>
        <dbReference type="Proteomes" id="UP001154078"/>
    </source>
</evidence>
<evidence type="ECO:0000259" key="3">
    <source>
        <dbReference type="PROSITE" id="PS50157"/>
    </source>
</evidence>
<keyword evidence="1" id="KW-0863">Zinc-finger</keyword>
<evidence type="ECO:0000313" key="4">
    <source>
        <dbReference type="EMBL" id="CAH0557124.1"/>
    </source>
</evidence>
<protein>
    <recommendedName>
        <fullName evidence="3">C2H2-type domain-containing protein</fullName>
    </recommendedName>
</protein>
<dbReference type="Proteomes" id="UP001154078">
    <property type="component" value="Chromosome 5"/>
</dbReference>
<gene>
    <name evidence="4" type="ORF">MELIAE_LOCUS7911</name>
</gene>
<proteinExistence type="predicted"/>
<keyword evidence="1" id="KW-0862">Zinc</keyword>
<evidence type="ECO:0000256" key="1">
    <source>
        <dbReference type="PROSITE-ProRule" id="PRU00042"/>
    </source>
</evidence>
<dbReference type="AlphaFoldDB" id="A0A9P0B9G8"/>
<dbReference type="InterPro" id="IPR013087">
    <property type="entry name" value="Znf_C2H2_type"/>
</dbReference>
<evidence type="ECO:0000256" key="2">
    <source>
        <dbReference type="SAM" id="MobiDB-lite"/>
    </source>
</evidence>
<sequence length="497" mass="56758">MMHQTAMPLLIPIKNVINTVQLTEGNIQNVSIPMQSTQISNLVKLEQPKQNICFQAIESVGVANPNIQIVAENIDESQQTVVYQVVYPEELDLKPTITKRGRPKRKQTAEKKNVQPVPVDPPKTARTRSGRLVKLPKHIEKDFEKIEITDELEIETSAFVRFEDKNKENSDEFKKLDMHQRKRTISAQYRCPKCQKAYLGKAKMIQHLQKYPDHGPLPDKLKEANFDVWNYLVDITQKSPPGRRGSKFCEELTNLLHNVQLLTTALFKKNEGDNCVEIDKVLGNAIGVNPGNYKFDENELYKDVTVLKLITNSDFFNAKSSNNIFKVEEKLKNTAEVKNTENASYFSAPPINQNSSNLDVILNEFTYTEKNFNADLPNLPNNYQPFTKKENNTHIIEHNTIINYDKKNVPILDNRIDLLSENSLLTSLPHSSVDELMSAVDSTSNLLDNSSSDEVMNVDQFVNERFKRITEPDIDLSNSLNLDLPSLQLDLFQFHTN</sequence>
<feature type="domain" description="C2H2-type" evidence="3">
    <location>
        <begin position="189"/>
        <end position="216"/>
    </location>
</feature>
<dbReference type="OrthoDB" id="5981545at2759"/>
<organism evidence="4 5">
    <name type="scientific">Brassicogethes aeneus</name>
    <name type="common">Rape pollen beetle</name>
    <name type="synonym">Meligethes aeneus</name>
    <dbReference type="NCBI Taxonomy" id="1431903"/>
    <lineage>
        <taxon>Eukaryota</taxon>
        <taxon>Metazoa</taxon>
        <taxon>Ecdysozoa</taxon>
        <taxon>Arthropoda</taxon>
        <taxon>Hexapoda</taxon>
        <taxon>Insecta</taxon>
        <taxon>Pterygota</taxon>
        <taxon>Neoptera</taxon>
        <taxon>Endopterygota</taxon>
        <taxon>Coleoptera</taxon>
        <taxon>Polyphaga</taxon>
        <taxon>Cucujiformia</taxon>
        <taxon>Nitidulidae</taxon>
        <taxon>Meligethinae</taxon>
        <taxon>Brassicogethes</taxon>
    </lineage>
</organism>
<dbReference type="EMBL" id="OV121136">
    <property type="protein sequence ID" value="CAH0557124.1"/>
    <property type="molecule type" value="Genomic_DNA"/>
</dbReference>
<keyword evidence="5" id="KW-1185">Reference proteome</keyword>
<reference evidence="4" key="1">
    <citation type="submission" date="2021-12" db="EMBL/GenBank/DDBJ databases">
        <authorList>
            <person name="King R."/>
        </authorList>
    </citation>
    <scope>NUCLEOTIDE SEQUENCE</scope>
</reference>
<dbReference type="PROSITE" id="PS50157">
    <property type="entry name" value="ZINC_FINGER_C2H2_2"/>
    <property type="match status" value="1"/>
</dbReference>